<keyword evidence="8" id="KW-0106">Calcium</keyword>
<feature type="domain" description="EF-hand" evidence="19">
    <location>
        <begin position="886"/>
        <end position="921"/>
    </location>
</feature>
<dbReference type="GeneID" id="30035034"/>
<feature type="chain" id="PRO_5007822823" description="Calcium-channel protein CCH1" evidence="18">
    <location>
        <begin position="20"/>
        <end position="1014"/>
    </location>
</feature>
<dbReference type="GO" id="GO:0008331">
    <property type="term" value="F:high voltage-gated calcium channel activity"/>
    <property type="evidence" value="ECO:0007669"/>
    <property type="project" value="TreeGrafter"/>
</dbReference>
<feature type="transmembrane region" description="Helical" evidence="17">
    <location>
        <begin position="758"/>
        <end position="780"/>
    </location>
</feature>
<evidence type="ECO:0000256" key="14">
    <source>
        <dbReference type="ARBA" id="ARBA00023303"/>
    </source>
</evidence>
<evidence type="ECO:0000256" key="11">
    <source>
        <dbReference type="ARBA" id="ARBA00023065"/>
    </source>
</evidence>
<feature type="transmembrane region" description="Helical" evidence="17">
    <location>
        <begin position="638"/>
        <end position="655"/>
    </location>
</feature>
<feature type="transmembrane region" description="Helical" evidence="17">
    <location>
        <begin position="65"/>
        <end position="91"/>
    </location>
</feature>
<evidence type="ECO:0000313" key="21">
    <source>
        <dbReference type="Proteomes" id="UP000189580"/>
    </source>
</evidence>
<dbReference type="GO" id="GO:0005891">
    <property type="term" value="C:voltage-gated calcium channel complex"/>
    <property type="evidence" value="ECO:0007669"/>
    <property type="project" value="TreeGrafter"/>
</dbReference>
<evidence type="ECO:0000256" key="12">
    <source>
        <dbReference type="ARBA" id="ARBA00023136"/>
    </source>
</evidence>
<comment type="subcellular location">
    <subcellularLocation>
        <location evidence="1">Cell membrane</location>
        <topology evidence="1">Multi-pass membrane protein</topology>
    </subcellularLocation>
</comment>
<evidence type="ECO:0000313" key="20">
    <source>
        <dbReference type="EMBL" id="ANB15427.1"/>
    </source>
</evidence>
<feature type="transmembrane region" description="Helical" evidence="17">
    <location>
        <begin position="556"/>
        <end position="575"/>
    </location>
</feature>
<evidence type="ECO:0000256" key="17">
    <source>
        <dbReference type="SAM" id="Phobius"/>
    </source>
</evidence>
<feature type="transmembrane region" description="Helical" evidence="17">
    <location>
        <begin position="384"/>
        <end position="408"/>
    </location>
</feature>
<keyword evidence="2" id="KW-0813">Transport</keyword>
<dbReference type="FunFam" id="1.10.287.70:FF:000093">
    <property type="entry name" value="Calcium channel subunit Cch1"/>
    <property type="match status" value="1"/>
</dbReference>
<dbReference type="OrthoDB" id="416585at2759"/>
<dbReference type="Gene3D" id="1.20.120.350">
    <property type="entry name" value="Voltage-gated potassium channels. Chain C"/>
    <property type="match status" value="2"/>
</dbReference>
<feature type="transmembrane region" description="Helical" evidence="17">
    <location>
        <begin position="342"/>
        <end position="364"/>
    </location>
</feature>
<protein>
    <recommendedName>
        <fullName evidence="16">Calcium-channel protein CCH1</fullName>
    </recommendedName>
</protein>
<keyword evidence="10 17" id="KW-1133">Transmembrane helix</keyword>
<dbReference type="GO" id="GO:0098703">
    <property type="term" value="P:calcium ion import across plasma membrane"/>
    <property type="evidence" value="ECO:0007669"/>
    <property type="project" value="TreeGrafter"/>
</dbReference>
<evidence type="ECO:0000256" key="10">
    <source>
        <dbReference type="ARBA" id="ARBA00022989"/>
    </source>
</evidence>
<evidence type="ECO:0000256" key="8">
    <source>
        <dbReference type="ARBA" id="ARBA00022837"/>
    </source>
</evidence>
<keyword evidence="4" id="KW-0597">Phosphoprotein</keyword>
<evidence type="ECO:0000256" key="3">
    <source>
        <dbReference type="ARBA" id="ARBA00022475"/>
    </source>
</evidence>
<gene>
    <name evidence="20" type="primary">CCH1</name>
    <name evidence="20" type="ORF">AWJ20_3054</name>
</gene>
<feature type="transmembrane region" description="Helical" evidence="17">
    <location>
        <begin position="429"/>
        <end position="453"/>
    </location>
</feature>
<evidence type="ECO:0000256" key="15">
    <source>
        <dbReference type="ARBA" id="ARBA00061395"/>
    </source>
</evidence>
<dbReference type="RefSeq" id="XP_018737904.1">
    <property type="nucleotide sequence ID" value="XM_018880047.1"/>
</dbReference>
<dbReference type="SUPFAM" id="SSF81324">
    <property type="entry name" value="Voltage-gated potassium channels"/>
    <property type="match status" value="2"/>
</dbReference>
<evidence type="ECO:0000256" key="4">
    <source>
        <dbReference type="ARBA" id="ARBA00022553"/>
    </source>
</evidence>
<feature type="transmembrane region" description="Helical" evidence="17">
    <location>
        <begin position="844"/>
        <end position="869"/>
    </location>
</feature>
<comment type="similarity">
    <text evidence="15">Belongs to the calcium channel alpha-1 subunit (TC 1.A.1.11) family.</text>
</comment>
<evidence type="ECO:0000259" key="19">
    <source>
        <dbReference type="PROSITE" id="PS50222"/>
    </source>
</evidence>
<keyword evidence="11" id="KW-0406">Ion transport</keyword>
<evidence type="ECO:0000256" key="1">
    <source>
        <dbReference type="ARBA" id="ARBA00004651"/>
    </source>
</evidence>
<dbReference type="PANTHER" id="PTHR45628">
    <property type="entry name" value="VOLTAGE-DEPENDENT CALCIUM CHANNEL TYPE A SUBUNIT ALPHA-1"/>
    <property type="match status" value="1"/>
</dbReference>
<accession>A0A161HN15</accession>
<dbReference type="Pfam" id="PF00520">
    <property type="entry name" value="Ion_trans"/>
    <property type="match status" value="3"/>
</dbReference>
<keyword evidence="7 17" id="KW-0812">Transmembrane</keyword>
<keyword evidence="14" id="KW-0407">Ion channel</keyword>
<keyword evidence="6" id="KW-0107">Calcium channel</keyword>
<dbReference type="KEGG" id="slb:AWJ20_3054"/>
<dbReference type="EMBL" id="CP014503">
    <property type="protein sequence ID" value="ANB15427.1"/>
    <property type="molecule type" value="Genomic_DNA"/>
</dbReference>
<evidence type="ECO:0000256" key="5">
    <source>
        <dbReference type="ARBA" id="ARBA00022568"/>
    </source>
</evidence>
<dbReference type="InterPro" id="IPR005821">
    <property type="entry name" value="Ion_trans_dom"/>
</dbReference>
<dbReference type="Gene3D" id="1.10.238.10">
    <property type="entry name" value="EF-hand"/>
    <property type="match status" value="1"/>
</dbReference>
<dbReference type="InterPro" id="IPR011992">
    <property type="entry name" value="EF-hand-dom_pair"/>
</dbReference>
<keyword evidence="21" id="KW-1185">Reference proteome</keyword>
<feature type="transmembrane region" description="Helical" evidence="17">
    <location>
        <begin position="661"/>
        <end position="683"/>
    </location>
</feature>
<keyword evidence="12 17" id="KW-0472">Membrane</keyword>
<name>A0A161HN15_9ASCO</name>
<keyword evidence="5" id="KW-0109">Calcium transport</keyword>
<dbReference type="InterPro" id="IPR027359">
    <property type="entry name" value="Volt_channel_dom_sf"/>
</dbReference>
<feature type="transmembrane region" description="Helical" evidence="17">
    <location>
        <begin position="721"/>
        <end position="738"/>
    </location>
</feature>
<evidence type="ECO:0000256" key="18">
    <source>
        <dbReference type="SAM" id="SignalP"/>
    </source>
</evidence>
<dbReference type="AlphaFoldDB" id="A0A161HN15"/>
<dbReference type="InterPro" id="IPR002048">
    <property type="entry name" value="EF_hand_dom"/>
</dbReference>
<evidence type="ECO:0000256" key="7">
    <source>
        <dbReference type="ARBA" id="ARBA00022692"/>
    </source>
</evidence>
<sequence>MTTFLCSLLAAQLLRGVIPFEDEDGNVQDVSFYDLANAFIGMYVISSTENWTTMLYAATESAGSVVAAACYAAFIIIWFIFSNFIVLNMFVAVITENLEVGPDVKRRGQIKEFVEQYAKQMNELGSANTNGIKVIRGFINKGKRVLSHKKVTKSESIESGDAVFNMLLDGKVVEGFLDEKEESYFDQDVNDIDFRGIFHFFKKVFGRSSKKDNGKIKEVNPFKDPSIAIPESKNAADFAHEYIRSKSTRDELFKTYLEKNPKYDKALYLFSQESKIRRFCQRIVNPSLGVRSNGVYPKPIVGVTFWTLMLLATIGMVVLSCVNTPLYFKDYTDQHGLSARNWVTYTDATFVAVFTVEAIVKVIADGFHFTPNAYTKSSWNNIDMIVLITMWITLISESFFQGYVSRYVRSFEAFRALRLMTVSVTAQNTFHSVIIVGFGKIFGAALISLSLLIPFSIWGLNIFHGKLSYCTDGSVNEFSECVDEYLSTPFNWEIYTPRAITKTYYDYDNFGHAFLVQFEVISLEGWVDVLNSVMSITGSSTNPVSFASRYNGIFPMLYNILGTIFILTLFISVIIKNYSQNRGTAYLKDEQLTWYEIKKLLSVVQPSFRAVRTVPGSFRHKLQKAVQTKGSWYHKTETGLLFILVVALVVEYYPTDEGQTLATKILLLITTVAYILHFIAKFYAVGWRKFGRRRWNIFGFIVSVFAFVFTIIGSTENASSTFFNFQKLGVTGMILLWIPKSSRLDQLFKTASASFREIFNLLITWLILFLAYAIAFNQVFGLTRIGPNGSGNINFRTVPKALILLFRMSCGEGWNQILSDYLVSPPYCVDGPMFSKSDCGSHPFAYFLFITWNILSMYIFVNMFISLIFENFSYVFHHGSSHISKKDIKKFKDTWEKYDPEGTGYISIKQLHSFLRQCDGYFSMKIYDGKFTVPNILASSRARNPEDPYDVDVVALNSVLRTIPFGEYAKKQAIYELFCAEAFEKADPELGISFNSLLLQFPLYKTMDYGRCLK</sequence>
<dbReference type="PROSITE" id="PS50222">
    <property type="entry name" value="EF_HAND_2"/>
    <property type="match status" value="1"/>
</dbReference>
<feature type="signal peptide" evidence="18">
    <location>
        <begin position="1"/>
        <end position="19"/>
    </location>
</feature>
<dbReference type="Proteomes" id="UP000189580">
    <property type="component" value="Chromosome b"/>
</dbReference>
<evidence type="ECO:0000256" key="2">
    <source>
        <dbReference type="ARBA" id="ARBA00022448"/>
    </source>
</evidence>
<keyword evidence="3" id="KW-1003">Cell membrane</keyword>
<dbReference type="Gene3D" id="1.10.287.70">
    <property type="match status" value="3"/>
</dbReference>
<keyword evidence="9" id="KW-0851">Voltage-gated channel</keyword>
<keyword evidence="13" id="KW-0325">Glycoprotein</keyword>
<organism evidence="20 21">
    <name type="scientific">Sugiyamaella lignohabitans</name>
    <dbReference type="NCBI Taxonomy" id="796027"/>
    <lineage>
        <taxon>Eukaryota</taxon>
        <taxon>Fungi</taxon>
        <taxon>Dikarya</taxon>
        <taxon>Ascomycota</taxon>
        <taxon>Saccharomycotina</taxon>
        <taxon>Dipodascomycetes</taxon>
        <taxon>Dipodascales</taxon>
        <taxon>Trichomonascaceae</taxon>
        <taxon>Sugiyamaella</taxon>
    </lineage>
</organism>
<keyword evidence="18" id="KW-0732">Signal</keyword>
<dbReference type="SUPFAM" id="SSF47473">
    <property type="entry name" value="EF-hand"/>
    <property type="match status" value="1"/>
</dbReference>
<dbReference type="InterPro" id="IPR050599">
    <property type="entry name" value="VDCC_alpha-1_subunit"/>
</dbReference>
<dbReference type="GO" id="GO:0005509">
    <property type="term" value="F:calcium ion binding"/>
    <property type="evidence" value="ECO:0007669"/>
    <property type="project" value="InterPro"/>
</dbReference>
<reference evidence="20 21" key="1">
    <citation type="submission" date="2016-02" db="EMBL/GenBank/DDBJ databases">
        <title>Complete genome sequence and transcriptome regulation of the pentose utilising yeast Sugiyamaella lignohabitans.</title>
        <authorList>
            <person name="Bellasio M."/>
            <person name="Peymann A."/>
            <person name="Valli M."/>
            <person name="Sipitzky M."/>
            <person name="Graf A."/>
            <person name="Sauer M."/>
            <person name="Marx H."/>
            <person name="Mattanovich D."/>
        </authorList>
    </citation>
    <scope>NUCLEOTIDE SEQUENCE [LARGE SCALE GENOMIC DNA]</scope>
    <source>
        <strain evidence="20 21">CBS 10342</strain>
    </source>
</reference>
<dbReference type="PANTHER" id="PTHR45628:SF7">
    <property type="entry name" value="VOLTAGE-DEPENDENT CALCIUM CHANNEL TYPE A SUBUNIT ALPHA-1"/>
    <property type="match status" value="1"/>
</dbReference>
<evidence type="ECO:0000256" key="6">
    <source>
        <dbReference type="ARBA" id="ARBA00022673"/>
    </source>
</evidence>
<evidence type="ECO:0000256" key="13">
    <source>
        <dbReference type="ARBA" id="ARBA00023180"/>
    </source>
</evidence>
<evidence type="ECO:0000256" key="16">
    <source>
        <dbReference type="ARBA" id="ARBA00067459"/>
    </source>
</evidence>
<feature type="transmembrane region" description="Helical" evidence="17">
    <location>
        <begin position="300"/>
        <end position="322"/>
    </location>
</feature>
<proteinExistence type="inferred from homology"/>
<evidence type="ECO:0000256" key="9">
    <source>
        <dbReference type="ARBA" id="ARBA00022882"/>
    </source>
</evidence>
<feature type="transmembrane region" description="Helical" evidence="17">
    <location>
        <begin position="695"/>
        <end position="715"/>
    </location>
</feature>